<evidence type="ECO:0000313" key="1">
    <source>
        <dbReference type="EMBL" id="PKK71753.1"/>
    </source>
</evidence>
<reference evidence="1 2" key="1">
    <citation type="submission" date="2016-04" db="EMBL/GenBank/DDBJ databases">
        <title>Genome analyses suggest a sexual origin of heterokaryosis in a supposedly ancient asexual fungus.</title>
        <authorList>
            <person name="Ropars J."/>
            <person name="Sedzielewska K."/>
            <person name="Noel J."/>
            <person name="Charron P."/>
            <person name="Farinelli L."/>
            <person name="Marton T."/>
            <person name="Kruger M."/>
            <person name="Pelin A."/>
            <person name="Brachmann A."/>
            <person name="Corradi N."/>
        </authorList>
    </citation>
    <scope>NUCLEOTIDE SEQUENCE [LARGE SCALE GENOMIC DNA]</scope>
    <source>
        <strain evidence="1 2">C2</strain>
    </source>
</reference>
<protein>
    <recommendedName>
        <fullName evidence="3">MIR domain-containing protein</fullName>
    </recommendedName>
</protein>
<evidence type="ECO:0000313" key="2">
    <source>
        <dbReference type="Proteomes" id="UP000233469"/>
    </source>
</evidence>
<gene>
    <name evidence="1" type="ORF">RhiirC2_744068</name>
</gene>
<name>A0A2N1NCW9_9GLOM</name>
<dbReference type="Gene3D" id="2.80.10.50">
    <property type="match status" value="1"/>
</dbReference>
<dbReference type="VEuPathDB" id="FungiDB:RhiirA1_497365"/>
<dbReference type="EMBL" id="LLXL01000489">
    <property type="protein sequence ID" value="PKK71753.1"/>
    <property type="molecule type" value="Genomic_DNA"/>
</dbReference>
<feature type="non-terminal residue" evidence="1">
    <location>
        <position position="1"/>
    </location>
</feature>
<reference evidence="1 2" key="2">
    <citation type="submission" date="2017-10" db="EMBL/GenBank/DDBJ databases">
        <title>Extensive intraspecific genome diversity in a model arbuscular mycorrhizal fungus.</title>
        <authorList>
            <person name="Chen E.C.H."/>
            <person name="Morin E."/>
            <person name="Baudet D."/>
            <person name="Noel J."/>
            <person name="Ndikumana S."/>
            <person name="Charron P."/>
            <person name="St-Onge C."/>
            <person name="Giorgi J."/>
            <person name="Grigoriev I.V."/>
            <person name="Roux C."/>
            <person name="Martin F.M."/>
            <person name="Corradi N."/>
        </authorList>
    </citation>
    <scope>NUCLEOTIDE SEQUENCE [LARGE SCALE GENOMIC DNA]</scope>
    <source>
        <strain evidence="1 2">C2</strain>
    </source>
</reference>
<proteinExistence type="predicted"/>
<sequence length="86" mass="9965">AFAGSPEPDLNALWKIEFSGKLPMYNKTSIQLRHIKSGSVLGLYYDYNYYAYCKSPITEHTEVCCNGNENLWKFKHSKLENHQGYL</sequence>
<dbReference type="AlphaFoldDB" id="A0A2N1NCW9"/>
<dbReference type="Proteomes" id="UP000233469">
    <property type="component" value="Unassembled WGS sequence"/>
</dbReference>
<feature type="non-terminal residue" evidence="1">
    <location>
        <position position="86"/>
    </location>
</feature>
<organism evidence="1 2">
    <name type="scientific">Rhizophagus irregularis</name>
    <dbReference type="NCBI Taxonomy" id="588596"/>
    <lineage>
        <taxon>Eukaryota</taxon>
        <taxon>Fungi</taxon>
        <taxon>Fungi incertae sedis</taxon>
        <taxon>Mucoromycota</taxon>
        <taxon>Glomeromycotina</taxon>
        <taxon>Glomeromycetes</taxon>
        <taxon>Glomerales</taxon>
        <taxon>Glomeraceae</taxon>
        <taxon>Rhizophagus</taxon>
    </lineage>
</organism>
<accession>A0A2N1NCW9</accession>
<evidence type="ECO:0008006" key="3">
    <source>
        <dbReference type="Google" id="ProtNLM"/>
    </source>
</evidence>
<comment type="caution">
    <text evidence="1">The sequence shown here is derived from an EMBL/GenBank/DDBJ whole genome shotgun (WGS) entry which is preliminary data.</text>
</comment>